<name>A0AAN7Z2Y1_9PEZI</name>
<accession>A0AAN7Z2Y1</accession>
<dbReference type="Proteomes" id="UP001305414">
    <property type="component" value="Unassembled WGS sequence"/>
</dbReference>
<sequence>MAVHSLLEGIALPSEQVVTVQSVASVVAHAPVPRERAVSRPLGLVVELARVKHDFVHDLGNLDRVGRGAGTAALEGAGRRIRDVTLVVGRVQVLTVPARREVDRHAPAAAAWVLGEGLGV</sequence>
<dbReference type="EMBL" id="JAWHQM010000046">
    <property type="protein sequence ID" value="KAK5634940.1"/>
    <property type="molecule type" value="Genomic_DNA"/>
</dbReference>
<proteinExistence type="predicted"/>
<reference evidence="1 2" key="1">
    <citation type="submission" date="2023-10" db="EMBL/GenBank/DDBJ databases">
        <title>Draft genome sequence of Xylaria bambusicola isolate GMP-LS, the root and basal stem rot pathogen of sugarcane in Indonesia.</title>
        <authorList>
            <person name="Selvaraj P."/>
            <person name="Muralishankar V."/>
            <person name="Muruganantham S."/>
            <person name="Sp S."/>
            <person name="Haryani S."/>
            <person name="Lau K.J.X."/>
            <person name="Naqvi N.I."/>
        </authorList>
    </citation>
    <scope>NUCLEOTIDE SEQUENCE [LARGE SCALE GENOMIC DNA]</scope>
    <source>
        <strain evidence="1">GMP-LS</strain>
    </source>
</reference>
<dbReference type="AlphaFoldDB" id="A0AAN7Z2Y1"/>
<protein>
    <submittedName>
        <fullName evidence="1">Uncharacterized protein</fullName>
    </submittedName>
</protein>
<evidence type="ECO:0000313" key="1">
    <source>
        <dbReference type="EMBL" id="KAK5634940.1"/>
    </source>
</evidence>
<evidence type="ECO:0000313" key="2">
    <source>
        <dbReference type="Proteomes" id="UP001305414"/>
    </source>
</evidence>
<comment type="caution">
    <text evidence="1">The sequence shown here is derived from an EMBL/GenBank/DDBJ whole genome shotgun (WGS) entry which is preliminary data.</text>
</comment>
<keyword evidence="2" id="KW-1185">Reference proteome</keyword>
<gene>
    <name evidence="1" type="ORF">RRF57_010651</name>
</gene>
<organism evidence="1 2">
    <name type="scientific">Xylaria bambusicola</name>
    <dbReference type="NCBI Taxonomy" id="326684"/>
    <lineage>
        <taxon>Eukaryota</taxon>
        <taxon>Fungi</taxon>
        <taxon>Dikarya</taxon>
        <taxon>Ascomycota</taxon>
        <taxon>Pezizomycotina</taxon>
        <taxon>Sordariomycetes</taxon>
        <taxon>Xylariomycetidae</taxon>
        <taxon>Xylariales</taxon>
        <taxon>Xylariaceae</taxon>
        <taxon>Xylaria</taxon>
    </lineage>
</organism>